<dbReference type="SMR" id="A0A7T5ELD8"/>
<evidence type="ECO:0000313" key="7">
    <source>
        <dbReference type="EMBL" id="QUO41833.1"/>
    </source>
</evidence>
<dbReference type="EMBL" id="CP066308">
    <property type="protein sequence ID" value="QQE74749.1"/>
    <property type="molecule type" value="Genomic_DNA"/>
</dbReference>
<evidence type="ECO:0000256" key="1">
    <source>
        <dbReference type="SAM" id="MobiDB-lite"/>
    </source>
</evidence>
<evidence type="ECO:0000259" key="5">
    <source>
        <dbReference type="Pfam" id="PF22204"/>
    </source>
</evidence>
<dbReference type="InterPro" id="IPR054011">
    <property type="entry name" value="C2c1_RuvC-like"/>
</dbReference>
<dbReference type="InterPro" id="IPR054009">
    <property type="entry name" value="C2c1_WED-II"/>
</dbReference>
<evidence type="ECO:0000259" key="3">
    <source>
        <dbReference type="Pfam" id="PF22126"/>
    </source>
</evidence>
<reference evidence="6 8" key="1">
    <citation type="submission" date="2020-12" db="EMBL/GenBank/DDBJ databases">
        <title>strain FJAT-54423T represents a novel species of the genus Brevibacillus.</title>
        <authorList>
            <person name="Tang R."/>
        </authorList>
    </citation>
    <scope>NUCLEOTIDE SEQUENCE [LARGE SCALE GENOMIC DNA]</scope>
    <source>
        <strain evidence="6 8">FJAT-54423</strain>
    </source>
</reference>
<dbReference type="AlphaFoldDB" id="A0A7T5ELD8"/>
<dbReference type="Pfam" id="PF22126">
    <property type="entry name" value="C2c1_RuvC-like"/>
    <property type="match status" value="1"/>
</dbReference>
<evidence type="ECO:0000313" key="6">
    <source>
        <dbReference type="EMBL" id="QQE74749.1"/>
    </source>
</evidence>
<dbReference type="InterPro" id="IPR053603">
    <property type="entry name" value="Cas12b_endonuclease"/>
</dbReference>
<dbReference type="Proteomes" id="UP000595847">
    <property type="component" value="Chromosome"/>
</dbReference>
<dbReference type="Proteomes" id="UP000677234">
    <property type="component" value="Chromosome"/>
</dbReference>
<organism evidence="6 8">
    <name type="scientific">Brevibacillus composti</name>
    <dbReference type="NCBI Taxonomy" id="2796470"/>
    <lineage>
        <taxon>Bacteria</taxon>
        <taxon>Bacillati</taxon>
        <taxon>Bacillota</taxon>
        <taxon>Bacilli</taxon>
        <taxon>Bacillales</taxon>
        <taxon>Paenibacillaceae</taxon>
        <taxon>Brevibacillus</taxon>
    </lineage>
</organism>
<dbReference type="NCBIfam" id="NF033949">
    <property type="entry name" value="Cas12b"/>
    <property type="match status" value="1"/>
</dbReference>
<evidence type="ECO:0000259" key="2">
    <source>
        <dbReference type="Pfam" id="PF22077"/>
    </source>
</evidence>
<keyword evidence="9" id="KW-1185">Reference proteome</keyword>
<feature type="domain" description="C2c1 CRISPR-Cas endonuclease RuvC-like" evidence="3">
    <location>
        <begin position="801"/>
        <end position="980"/>
    </location>
</feature>
<feature type="region of interest" description="Disordered" evidence="1">
    <location>
        <begin position="146"/>
        <end position="166"/>
    </location>
</feature>
<dbReference type="KEGG" id="bcop:JD108_01815"/>
<gene>
    <name evidence="6" type="primary">cas12b</name>
    <name evidence="6" type="ORF">JD108_01815</name>
    <name evidence="7" type="ORF">KDJ56_01815</name>
</gene>
<feature type="domain" description="CRISPR-associated endonuclease C2c1 first helical" evidence="4">
    <location>
        <begin position="143"/>
        <end position="344"/>
    </location>
</feature>
<dbReference type="InterPro" id="IPR054010">
    <property type="entry name" value="C2c1_Nuc-II"/>
</dbReference>
<accession>A0A7T5ELD8</accession>
<feature type="domain" description="CRISPR-associated endonuclease C2c1 Nuc-II" evidence="2">
    <location>
        <begin position="984"/>
        <end position="1104"/>
    </location>
</feature>
<dbReference type="InterPro" id="IPR054013">
    <property type="entry name" value="C2c1_helical_1st"/>
</dbReference>
<dbReference type="EMBL" id="CP073708">
    <property type="protein sequence ID" value="QUO41833.1"/>
    <property type="molecule type" value="Genomic_DNA"/>
</dbReference>
<dbReference type="Pfam" id="PF22204">
    <property type="entry name" value="C2c1_WED-II"/>
    <property type="match status" value="1"/>
</dbReference>
<dbReference type="RefSeq" id="WP_198828319.1">
    <property type="nucleotide sequence ID" value="NZ_CP066308.1"/>
</dbReference>
<evidence type="ECO:0000313" key="8">
    <source>
        <dbReference type="Proteomes" id="UP000595847"/>
    </source>
</evidence>
<feature type="domain" description="CRISPR-associated endonuclease C2c1 first helical" evidence="4">
    <location>
        <begin position="56"/>
        <end position="140"/>
    </location>
</feature>
<protein>
    <submittedName>
        <fullName evidence="6">Type V CRISPR-associated protein Cas12b</fullName>
    </submittedName>
</protein>
<feature type="compositionally biased region" description="Basic and acidic residues" evidence="1">
    <location>
        <begin position="154"/>
        <end position="166"/>
    </location>
</feature>
<name>A0A7T5ELD8_9BACL</name>
<proteinExistence type="predicted"/>
<evidence type="ECO:0000313" key="9">
    <source>
        <dbReference type="Proteomes" id="UP000677234"/>
    </source>
</evidence>
<sequence>MAIKSMKLKLKTKSGSNALSIRKGLWKTHEMMNAGIAYYMEWLTLLRQESIGLRSKEELRLELILRLKRQQQQNGYVGDSSNIPEEVFTVLRELYECIVPSSVRQSGDAQVLSRKYLSPLVDPKSKGGEGESKAGRKPGWLLKQEAGDPSWEQDYEKAKKRKESDPTARLMQKLREYGLKPLFPLFTNEQKEIQWLPLKENQYVRTWDRDMFQQAIERLLSWESWNLRLKDERDELLQKAVRFEQNYLIDADEWMEPLKQYELARAKELAQVAEAPVTDFMITKRQIRGWKQLSEKWGKLDKNASEEDFIAIIAEVQSSMPKEFGDPILFRFLARPENHWIWRDHQDRLFLFQTYNELKRRLAQVKEQATFTLPDPVNHPLWIRFDARGGNLHDYDLWQESRKSRSRQTVTFSSLIMPSDQGWEEQADVEVEIALSKQFYRQVRIQDHTKGKQEIIFYDYSVHSGKPANIPLHGYLGGAKIQFDRKHLEKNRDKVALGEIGSVFLNVTVDIEPFQPLKNGRLQTPLGQVLKVLPKEWPKVIEYKPSELENWWKETLDAQILSTEQKKGIESLSAGMRIMTVDMGIRSSAAVSIFEIATERPTDSSKLCFRLPDNDLYAVHCRSLLVNLPGEKPDKRIREARELRTNQRYGVRQLIRMLSNIQRLHSRETEAERLKAVTDLEQALWQNENVTQVERDQLIPVLRELLQRVTADPDVWTEQIEKTYRELERLVGAALTKWKKSFGPGRRNLAGLSMWNIEELESLRRMLISWSKRSRRPQEKNHLQEKEQFAQGLLTHIQEVKDNRLKQMANLIVMTALGYKYVDKHAKWVASYPACQIILFEDLSRYRMKQDRSRMENSLLMKWAHRSIPRHTWMQGEPFGLQVGDVRSEFSSRFHARTGAPGIRCHVVTEKDINNPLFKDQLLRKNFLKEEQFQYLQPGDIVPMQGGELFVTLSGPNSQDVILIHADINAAQNLQRRFWTRNQEIFRIVCQAVEYEGNVAFVPKYEKRLGKGLLVKRFADEQVYKWDAQAKLKSKKALPDDSYESEDGEESFEGLEEAKEVRGEYKTLFRDPSGTFFPSDTWRPQVEFWGIVKARLEKLLREKILTGR</sequence>
<dbReference type="Pfam" id="PF22077">
    <property type="entry name" value="C2c1_Nuc-II"/>
    <property type="match status" value="1"/>
</dbReference>
<feature type="domain" description="CRISPR-associated endonuclease C2c1 wedge" evidence="5">
    <location>
        <begin position="378"/>
        <end position="511"/>
    </location>
</feature>
<dbReference type="Pfam" id="PF22202">
    <property type="entry name" value="C2c1_helical_1st"/>
    <property type="match status" value="2"/>
</dbReference>
<reference evidence="7" key="2">
    <citation type="submission" date="2021-04" db="EMBL/GenBank/DDBJ databases">
        <title>Brevibacillus composti FJAT-54423, complete genome.</title>
        <authorList>
            <person name="Tang R."/>
        </authorList>
    </citation>
    <scope>NUCLEOTIDE SEQUENCE</scope>
    <source>
        <strain evidence="7">FJAT-54424</strain>
    </source>
</reference>
<evidence type="ECO:0000259" key="4">
    <source>
        <dbReference type="Pfam" id="PF22202"/>
    </source>
</evidence>